<organism evidence="2 3">
    <name type="scientific">Euplotes crassus</name>
    <dbReference type="NCBI Taxonomy" id="5936"/>
    <lineage>
        <taxon>Eukaryota</taxon>
        <taxon>Sar</taxon>
        <taxon>Alveolata</taxon>
        <taxon>Ciliophora</taxon>
        <taxon>Intramacronucleata</taxon>
        <taxon>Spirotrichea</taxon>
        <taxon>Hypotrichia</taxon>
        <taxon>Euplotida</taxon>
        <taxon>Euplotidae</taxon>
        <taxon>Moneuplotes</taxon>
    </lineage>
</organism>
<evidence type="ECO:0000313" key="2">
    <source>
        <dbReference type="EMBL" id="CAI2373119.1"/>
    </source>
</evidence>
<sequence length="294" mass="34695">MEVKAEVVEKLQKLIHMYNQAKELTKIQPKLKDETKLQEFKEEVKEFSFGINQTPALPVEPKELTKAELKKLDSSILYTEANEAIKEAQKLSNKVESGENIIFKDSFSDLKSEITQRKEINQCLQNIIKDLQDKLVEKKDKTNKLNEKITQKKQEIKDLEENFEELKTRKENEIAQEASKAHVMKQEIFKFKRKIDFKDQQSRLTYYLTEKLSENTARIYSEQRKKEITEQLITEGIELLEAKIQEEEDKYQNIDSIVNPVQQRIEELLQKESEFMEQYTKEHQGIGRSDSDTE</sequence>
<protein>
    <submittedName>
        <fullName evidence="2">Uncharacterized protein</fullName>
    </submittedName>
</protein>
<reference evidence="2" key="1">
    <citation type="submission" date="2023-07" db="EMBL/GenBank/DDBJ databases">
        <authorList>
            <consortium name="AG Swart"/>
            <person name="Singh M."/>
            <person name="Singh A."/>
            <person name="Seah K."/>
            <person name="Emmerich C."/>
        </authorList>
    </citation>
    <scope>NUCLEOTIDE SEQUENCE</scope>
    <source>
        <strain evidence="2">DP1</strain>
    </source>
</reference>
<comment type="caution">
    <text evidence="2">The sequence shown here is derived from an EMBL/GenBank/DDBJ whole genome shotgun (WGS) entry which is preliminary data.</text>
</comment>
<dbReference type="EMBL" id="CAMPGE010014447">
    <property type="protein sequence ID" value="CAI2373119.1"/>
    <property type="molecule type" value="Genomic_DNA"/>
</dbReference>
<gene>
    <name evidence="2" type="ORF">ECRASSUSDP1_LOCUS14457</name>
</gene>
<keyword evidence="1" id="KW-0175">Coiled coil</keyword>
<feature type="coiled-coil region" evidence="1">
    <location>
        <begin position="81"/>
        <end position="176"/>
    </location>
</feature>
<accession>A0AAD1XHZ2</accession>
<evidence type="ECO:0000256" key="1">
    <source>
        <dbReference type="SAM" id="Coils"/>
    </source>
</evidence>
<dbReference type="AlphaFoldDB" id="A0AAD1XHZ2"/>
<keyword evidence="3" id="KW-1185">Reference proteome</keyword>
<dbReference type="Proteomes" id="UP001295684">
    <property type="component" value="Unassembled WGS sequence"/>
</dbReference>
<proteinExistence type="predicted"/>
<evidence type="ECO:0000313" key="3">
    <source>
        <dbReference type="Proteomes" id="UP001295684"/>
    </source>
</evidence>
<name>A0AAD1XHZ2_EUPCR</name>